<protein>
    <recommendedName>
        <fullName evidence="4">SdpI family protein</fullName>
    </recommendedName>
</protein>
<keyword evidence="1" id="KW-1133">Transmembrane helix</keyword>
<evidence type="ECO:0008006" key="4">
    <source>
        <dbReference type="Google" id="ProtNLM"/>
    </source>
</evidence>
<keyword evidence="1" id="KW-0472">Membrane</keyword>
<evidence type="ECO:0000313" key="2">
    <source>
        <dbReference type="EMBL" id="MXV50701.1"/>
    </source>
</evidence>
<organism evidence="2 3">
    <name type="scientific">Hufsiella arboris</name>
    <dbReference type="NCBI Taxonomy" id="2695275"/>
    <lineage>
        <taxon>Bacteria</taxon>
        <taxon>Pseudomonadati</taxon>
        <taxon>Bacteroidota</taxon>
        <taxon>Sphingobacteriia</taxon>
        <taxon>Sphingobacteriales</taxon>
        <taxon>Sphingobacteriaceae</taxon>
        <taxon>Hufsiella</taxon>
    </lineage>
</organism>
<proteinExistence type="predicted"/>
<comment type="caution">
    <text evidence="2">The sequence shown here is derived from an EMBL/GenBank/DDBJ whole genome shotgun (WGS) entry which is preliminary data.</text>
</comment>
<dbReference type="Pfam" id="PF13630">
    <property type="entry name" value="SdpI"/>
    <property type="match status" value="1"/>
</dbReference>
<name>A0A7K1Y8K1_9SPHI</name>
<evidence type="ECO:0000313" key="3">
    <source>
        <dbReference type="Proteomes" id="UP000466586"/>
    </source>
</evidence>
<dbReference type="AlphaFoldDB" id="A0A7K1Y8K1"/>
<accession>A0A7K1Y8K1</accession>
<keyword evidence="1" id="KW-0812">Transmembrane</keyword>
<feature type="transmembrane region" description="Helical" evidence="1">
    <location>
        <begin position="49"/>
        <end position="69"/>
    </location>
</feature>
<dbReference type="InterPro" id="IPR025962">
    <property type="entry name" value="SdpI/YhfL"/>
</dbReference>
<reference evidence="2 3" key="1">
    <citation type="submission" date="2019-11" db="EMBL/GenBank/DDBJ databases">
        <title>Pedobacter sp. HMF7647 Genome sequencing and assembly.</title>
        <authorList>
            <person name="Kang H."/>
            <person name="Kim H."/>
            <person name="Joh K."/>
        </authorList>
    </citation>
    <scope>NUCLEOTIDE SEQUENCE [LARGE SCALE GENOMIC DNA]</scope>
    <source>
        <strain evidence="2 3">HMF7647</strain>
    </source>
</reference>
<keyword evidence="3" id="KW-1185">Reference proteome</keyword>
<sequence length="109" mass="12039">MITLLVGMIFIATGILLKSFPPKKINSLYGYRTFRSMKNQATWDFANRYSAKLLIVFGAILCLIGLISSQVFKSSGFGIIIGFALVILAAVSLIVITEKRLNKVFDSTE</sequence>
<evidence type="ECO:0000256" key="1">
    <source>
        <dbReference type="SAM" id="Phobius"/>
    </source>
</evidence>
<dbReference type="Proteomes" id="UP000466586">
    <property type="component" value="Unassembled WGS sequence"/>
</dbReference>
<gene>
    <name evidence="2" type="ORF">GS399_06920</name>
</gene>
<feature type="transmembrane region" description="Helical" evidence="1">
    <location>
        <begin position="76"/>
        <end position="96"/>
    </location>
</feature>
<dbReference type="EMBL" id="WVHT01000002">
    <property type="protein sequence ID" value="MXV50701.1"/>
    <property type="molecule type" value="Genomic_DNA"/>
</dbReference>